<feature type="signal peptide" evidence="3">
    <location>
        <begin position="1"/>
        <end position="31"/>
    </location>
</feature>
<organism evidence="4 5">
    <name type="scientific">Candidatus Kaiserbacteria bacterium GW2011_GWA2_52_12</name>
    <dbReference type="NCBI Taxonomy" id="1618671"/>
    <lineage>
        <taxon>Bacteria</taxon>
        <taxon>Candidatus Kaiseribacteriota</taxon>
    </lineage>
</organism>
<comment type="caution">
    <text evidence="4">The sequence shown here is derived from an EMBL/GenBank/DDBJ whole genome shotgun (WGS) entry which is preliminary data.</text>
</comment>
<evidence type="ECO:0000256" key="3">
    <source>
        <dbReference type="SAM" id="SignalP"/>
    </source>
</evidence>
<keyword evidence="2" id="KW-1133">Transmembrane helix</keyword>
<dbReference type="STRING" id="1618671.UY67_C0030G0008"/>
<proteinExistence type="predicted"/>
<dbReference type="SUPFAM" id="SSF49464">
    <property type="entry name" value="Carboxypeptidase regulatory domain-like"/>
    <property type="match status" value="1"/>
</dbReference>
<dbReference type="Proteomes" id="UP000034273">
    <property type="component" value="Unassembled WGS sequence"/>
</dbReference>
<feature type="region of interest" description="Disordered" evidence="1">
    <location>
        <begin position="168"/>
        <end position="215"/>
    </location>
</feature>
<dbReference type="InterPro" id="IPR008969">
    <property type="entry name" value="CarboxyPept-like_regulatory"/>
</dbReference>
<evidence type="ECO:0000313" key="4">
    <source>
        <dbReference type="EMBL" id="KKW23016.1"/>
    </source>
</evidence>
<evidence type="ECO:0000256" key="1">
    <source>
        <dbReference type="SAM" id="MobiDB-lite"/>
    </source>
</evidence>
<feature type="transmembrane region" description="Helical" evidence="2">
    <location>
        <begin position="645"/>
        <end position="664"/>
    </location>
</feature>
<accession>A0A0G1WW94</accession>
<dbReference type="AlphaFoldDB" id="A0A0G1WW94"/>
<gene>
    <name evidence="4" type="ORF">UY67_C0030G0008</name>
</gene>
<evidence type="ECO:0000256" key="2">
    <source>
        <dbReference type="SAM" id="Phobius"/>
    </source>
</evidence>
<keyword evidence="2" id="KW-0812">Transmembrane</keyword>
<name>A0A0G1WW94_9BACT</name>
<sequence length="680" mass="71544">METRALNSTGFLFAALVLTAAFALTPGLSFASSTDGTIDSSARYTWSENGGWIDFGASGGNVHVTDAELTGYAWSESAGWISLNCSNDSSCATADYKVSNDGEGNLSGYAWTENAGWIDFDPAGGGITIDSSGDLAGYAWGEDIGWVVFNCSTTSTCGTVSYKVSTDWRPRGARPQCNNASDDDGDGKTDYPADPGCASADDTSESDPAAASSGGGGPPVGLFGVVTSNAVIPAIVNPIVTLAEGVAEGVSEAAKSVTGAIGAILPDFLKPKPKLAAPEAPPPPQVLKTAPAVMEGNWSLLPESAIGEFALAPLPRGIQALAAKFPELSRTLKDLGIKKVSDMEKLRGVTLHVPGLTARAGLADGSAALPQGVPLADMSAEAKKAIPSEFVFARAAGGLVDYSVAASVGDTGSVSEKISVVSGQQLNLVIKPDGPARSVKGYLVFQSAAAKTAVDIPQKSLLAAAVFALPVFAEKTDKAVPVERKLVLQEFEYTDQDGDGIYAANIRVPVVAGEYEVFTVIEYVDPEMGTRQVRMTAVIDPEGYVYELNNGKETRIPRAQVSIYRLNSASGAYELWPAKEYQQQNPQTTGVSGAYSFLVPVGSYYIAVGAPGYETYKGEPFDVAEGSGVHQNIEMHAVGGWLKLFDWKTLVIAIVALLLLYNFYRDRRRSRLAGYNKRTV</sequence>
<keyword evidence="2" id="KW-0472">Membrane</keyword>
<dbReference type="Gene3D" id="2.60.40.1120">
    <property type="entry name" value="Carboxypeptidase-like, regulatory domain"/>
    <property type="match status" value="1"/>
</dbReference>
<dbReference type="EMBL" id="LCQW01000030">
    <property type="protein sequence ID" value="KKW23016.1"/>
    <property type="molecule type" value="Genomic_DNA"/>
</dbReference>
<reference evidence="4 5" key="1">
    <citation type="journal article" date="2015" name="Nature">
        <title>rRNA introns, odd ribosomes, and small enigmatic genomes across a large radiation of phyla.</title>
        <authorList>
            <person name="Brown C.T."/>
            <person name="Hug L.A."/>
            <person name="Thomas B.C."/>
            <person name="Sharon I."/>
            <person name="Castelle C.J."/>
            <person name="Singh A."/>
            <person name="Wilkins M.J."/>
            <person name="Williams K.H."/>
            <person name="Banfield J.F."/>
        </authorList>
    </citation>
    <scope>NUCLEOTIDE SEQUENCE [LARGE SCALE GENOMIC DNA]</scope>
</reference>
<evidence type="ECO:0000313" key="5">
    <source>
        <dbReference type="Proteomes" id="UP000034273"/>
    </source>
</evidence>
<keyword evidence="3" id="KW-0732">Signal</keyword>
<feature type="chain" id="PRO_5002540573" evidence="3">
    <location>
        <begin position="32"/>
        <end position="680"/>
    </location>
</feature>
<protein>
    <submittedName>
        <fullName evidence="4">Uncharacterized protein</fullName>
    </submittedName>
</protein>